<evidence type="ECO:0000313" key="2">
    <source>
        <dbReference type="Proteomes" id="UP000240475"/>
    </source>
</evidence>
<gene>
    <name evidence="1" type="ORF">DA456_12995</name>
</gene>
<dbReference type="Proteomes" id="UP000240475">
    <property type="component" value="Chromosome"/>
</dbReference>
<sequence length="85" mass="9699">MQLGFDRQHFALPVPANFFELNKGRQYAQRRIDKSGFSYGFLFFELLELPKTSGRRFRRGHYTPSEASVALPVQSAQGTLQASKC</sequence>
<evidence type="ECO:0000313" key="1">
    <source>
        <dbReference type="EMBL" id="AVX24249.1"/>
    </source>
</evidence>
<accession>A0A0P9HIP3</accession>
<proteinExistence type="predicted"/>
<protein>
    <submittedName>
        <fullName evidence="1">Uncharacterized protein</fullName>
    </submittedName>
</protein>
<reference evidence="1 2" key="1">
    <citation type="submission" date="2018-04" db="EMBL/GenBank/DDBJ databases">
        <authorList>
            <person name="Cha J.-S."/>
        </authorList>
    </citation>
    <scope>NUCLEOTIDE SEQUENCE [LARGE SCALE GENOMIC DNA]</scope>
    <source>
        <strain evidence="1 2">LMG5095</strain>
    </source>
</reference>
<name>A0A0P9HIP3_PSESX</name>
<organism evidence="1 2">
    <name type="scientific">Pseudomonas syringae pv. atrofaciens</name>
    <dbReference type="NCBI Taxonomy" id="192087"/>
    <lineage>
        <taxon>Bacteria</taxon>
        <taxon>Pseudomonadati</taxon>
        <taxon>Pseudomonadota</taxon>
        <taxon>Gammaproteobacteria</taxon>
        <taxon>Pseudomonadales</taxon>
        <taxon>Pseudomonadaceae</taxon>
        <taxon>Pseudomonas</taxon>
        <taxon>Pseudomonas syringae</taxon>
    </lineage>
</organism>
<dbReference type="AlphaFoldDB" id="A0A0P9HIP3"/>
<dbReference type="EMBL" id="CP028490">
    <property type="protein sequence ID" value="AVX24249.1"/>
    <property type="molecule type" value="Genomic_DNA"/>
</dbReference>